<dbReference type="AlphaFoldDB" id="E7QV04"/>
<feature type="transmembrane region" description="Helical" evidence="2">
    <location>
        <begin position="117"/>
        <end position="142"/>
    </location>
</feature>
<name>E7QV04_HALPU</name>
<dbReference type="Proteomes" id="UP000184203">
    <property type="component" value="Unassembled WGS sequence"/>
</dbReference>
<gene>
    <name evidence="4" type="ORF">SAMN05444342_3441</name>
    <name evidence="3" type="ORF">ZOD2009_13201</name>
</gene>
<evidence type="ECO:0000313" key="5">
    <source>
        <dbReference type="Proteomes" id="UP000003751"/>
    </source>
</evidence>
<dbReference type="PATRIC" id="fig|797209.4.peg.2598"/>
<sequence>MSFGDYLSDGFDRLGTLLPLALVPLFATFLHLDNIRRATSFTGYHLGATFRFPTAIPTFWTFVSLPNQGVGVHVSPTMYFAPVTIVVESVLAAGYLGSVRDAIETGRYDFARNAKEYFVPLLGYTLLVWAVLLVAFGVGVAFAPLLFVALPVMLILSYLFYGTPFLVVVDDCSLGEALRRSNDLAVGGSDADTTYGSFGVGYLVFVFVASLVGTLFINLGVVGVVLGAVLSAPVALALTAATVEFFVDLGGPNRDSTDRPPEDRPPTERPPTERFDY</sequence>
<feature type="transmembrane region" description="Helical" evidence="2">
    <location>
        <begin position="200"/>
        <end position="219"/>
    </location>
</feature>
<protein>
    <submittedName>
        <fullName evidence="3">Uncharacterized protein</fullName>
    </submittedName>
</protein>
<feature type="transmembrane region" description="Helical" evidence="2">
    <location>
        <begin position="148"/>
        <end position="169"/>
    </location>
</feature>
<feature type="transmembrane region" description="Helical" evidence="2">
    <location>
        <begin position="77"/>
        <end position="96"/>
    </location>
</feature>
<dbReference type="EMBL" id="AEMG01000013">
    <property type="protein sequence ID" value="EFW91522.1"/>
    <property type="molecule type" value="Genomic_DNA"/>
</dbReference>
<organism evidence="3 5">
    <name type="scientific">Haladaptatus paucihalophilus DX253</name>
    <dbReference type="NCBI Taxonomy" id="797209"/>
    <lineage>
        <taxon>Archaea</taxon>
        <taxon>Methanobacteriati</taxon>
        <taxon>Methanobacteriota</taxon>
        <taxon>Stenosarchaea group</taxon>
        <taxon>Halobacteria</taxon>
        <taxon>Halobacteriales</taxon>
        <taxon>Haladaptataceae</taxon>
        <taxon>Haladaptatus</taxon>
    </lineage>
</organism>
<keyword evidence="6" id="KW-1185">Reference proteome</keyword>
<feature type="transmembrane region" description="Helical" evidence="2">
    <location>
        <begin position="14"/>
        <end position="32"/>
    </location>
</feature>
<dbReference type="OrthoDB" id="100715at2157"/>
<evidence type="ECO:0000313" key="3">
    <source>
        <dbReference type="EMBL" id="EFW91522.1"/>
    </source>
</evidence>
<dbReference type="EMBL" id="FRAN01000005">
    <property type="protein sequence ID" value="SHL25780.1"/>
    <property type="molecule type" value="Genomic_DNA"/>
</dbReference>
<feature type="transmembrane region" description="Helical" evidence="2">
    <location>
        <begin position="44"/>
        <end position="65"/>
    </location>
</feature>
<feature type="compositionally biased region" description="Basic and acidic residues" evidence="1">
    <location>
        <begin position="255"/>
        <end position="277"/>
    </location>
</feature>
<evidence type="ECO:0000256" key="2">
    <source>
        <dbReference type="SAM" id="Phobius"/>
    </source>
</evidence>
<proteinExistence type="predicted"/>
<reference evidence="6" key="2">
    <citation type="submission" date="2016-11" db="EMBL/GenBank/DDBJ databases">
        <authorList>
            <person name="Varghese N."/>
            <person name="Submissions S."/>
        </authorList>
    </citation>
    <scope>NUCLEOTIDE SEQUENCE [LARGE SCALE GENOMIC DNA]</scope>
    <source>
        <strain evidence="6">DX253</strain>
    </source>
</reference>
<keyword evidence="2" id="KW-0812">Transmembrane</keyword>
<keyword evidence="2" id="KW-1133">Transmembrane helix</keyword>
<feature type="transmembrane region" description="Helical" evidence="2">
    <location>
        <begin position="225"/>
        <end position="247"/>
    </location>
</feature>
<feature type="region of interest" description="Disordered" evidence="1">
    <location>
        <begin position="252"/>
        <end position="277"/>
    </location>
</feature>
<dbReference type="eggNOG" id="arCOG03934">
    <property type="taxonomic scope" value="Archaea"/>
</dbReference>
<dbReference type="Proteomes" id="UP000003751">
    <property type="component" value="Unassembled WGS sequence"/>
</dbReference>
<reference evidence="4" key="3">
    <citation type="submission" date="2016-11" db="EMBL/GenBank/DDBJ databases">
        <authorList>
            <person name="Jaros S."/>
            <person name="Januszkiewicz K."/>
            <person name="Wedrychowicz H."/>
        </authorList>
    </citation>
    <scope>NUCLEOTIDE SEQUENCE [LARGE SCALE GENOMIC DNA]</scope>
    <source>
        <strain evidence="4">DX253</strain>
    </source>
</reference>
<dbReference type="RefSeq" id="WP_007980539.1">
    <property type="nucleotide sequence ID" value="NZ_AEMG01000013.1"/>
</dbReference>
<evidence type="ECO:0000256" key="1">
    <source>
        <dbReference type="SAM" id="MobiDB-lite"/>
    </source>
</evidence>
<dbReference type="STRING" id="797209.GCA_000376445_03849"/>
<evidence type="ECO:0000313" key="4">
    <source>
        <dbReference type="EMBL" id="SHL25780.1"/>
    </source>
</evidence>
<keyword evidence="2" id="KW-0472">Membrane</keyword>
<reference evidence="3 5" key="1">
    <citation type="journal article" date="2014" name="ISME J.">
        <title>Trehalose/2-sulfotrehalose biosynthesis and glycine-betaine uptake are widely spread mechanisms for osmoadaptation in the Halobacteriales.</title>
        <authorList>
            <person name="Youssef N.H."/>
            <person name="Savage-Ashlock K.N."/>
            <person name="McCully A.L."/>
            <person name="Luedtke B."/>
            <person name="Shaw E.I."/>
            <person name="Hoff W.D."/>
            <person name="Elshahed M.S."/>
        </authorList>
    </citation>
    <scope>NUCLEOTIDE SEQUENCE [LARGE SCALE GENOMIC DNA]</scope>
    <source>
        <strain evidence="3 5">DX253</strain>
    </source>
</reference>
<evidence type="ECO:0000313" key="6">
    <source>
        <dbReference type="Proteomes" id="UP000184203"/>
    </source>
</evidence>
<accession>E7QV04</accession>